<organism evidence="1 2">
    <name type="scientific">Penicillium digitatum</name>
    <name type="common">Green mold</name>
    <dbReference type="NCBI Taxonomy" id="36651"/>
    <lineage>
        <taxon>Eukaryota</taxon>
        <taxon>Fungi</taxon>
        <taxon>Dikarya</taxon>
        <taxon>Ascomycota</taxon>
        <taxon>Pezizomycotina</taxon>
        <taxon>Eurotiomycetes</taxon>
        <taxon>Eurotiomycetidae</taxon>
        <taxon>Eurotiales</taxon>
        <taxon>Aspergillaceae</taxon>
        <taxon>Penicillium</taxon>
    </lineage>
</organism>
<gene>
    <name evidence="1" type="ORF">Pdw03_6557</name>
</gene>
<evidence type="ECO:0000313" key="1">
    <source>
        <dbReference type="EMBL" id="QQK42656.1"/>
    </source>
</evidence>
<reference evidence="1 2" key="1">
    <citation type="submission" date="2020-08" db="EMBL/GenBank/DDBJ databases">
        <title>The completed genome sequence of the pathogenic ascomycete fungus Penicillium digitatum.</title>
        <authorList>
            <person name="Wang M."/>
        </authorList>
    </citation>
    <scope>NUCLEOTIDE SEQUENCE [LARGE SCALE GENOMIC DNA]</scope>
    <source>
        <strain evidence="1 2">PdW03</strain>
    </source>
</reference>
<proteinExistence type="predicted"/>
<name>A0A7T6XK78_PENDI</name>
<accession>A0A7T6XK78</accession>
<sequence length="86" mass="10004">MASFRTAARLSKSLRPGPLRLNTTFSRFYSSEKSDCRCFRTRPQNHRHQSRRNNSIICYASRLFPSLPIRKKSSPCSIHSSLKFIL</sequence>
<dbReference type="AlphaFoldDB" id="A0A7T6XK78"/>
<dbReference type="Proteomes" id="UP000595662">
    <property type="component" value="Chromosome 2"/>
</dbReference>
<evidence type="ECO:0000313" key="2">
    <source>
        <dbReference type="Proteomes" id="UP000595662"/>
    </source>
</evidence>
<dbReference type="RefSeq" id="XP_065956468.1">
    <property type="nucleotide sequence ID" value="XM_066101385.1"/>
</dbReference>
<dbReference type="EMBL" id="CP060775">
    <property type="protein sequence ID" value="QQK42656.1"/>
    <property type="molecule type" value="Genomic_DNA"/>
</dbReference>
<dbReference type="GeneID" id="26231856"/>
<protein>
    <submittedName>
        <fullName evidence="1">Uncharacterized protein</fullName>
    </submittedName>
</protein>